<keyword evidence="1" id="KW-0812">Transmembrane</keyword>
<dbReference type="EMBL" id="LSRX01000309">
    <property type="protein sequence ID" value="OLQ00954.1"/>
    <property type="molecule type" value="Genomic_DNA"/>
</dbReference>
<comment type="caution">
    <text evidence="2">The sequence shown here is derived from an EMBL/GenBank/DDBJ whole genome shotgun (WGS) entry which is preliminary data.</text>
</comment>
<protein>
    <submittedName>
        <fullName evidence="2">Uncharacterized protein</fullName>
    </submittedName>
</protein>
<organism evidence="2 3">
    <name type="scientific">Symbiodinium microadriaticum</name>
    <name type="common">Dinoflagellate</name>
    <name type="synonym">Zooxanthella microadriatica</name>
    <dbReference type="NCBI Taxonomy" id="2951"/>
    <lineage>
        <taxon>Eukaryota</taxon>
        <taxon>Sar</taxon>
        <taxon>Alveolata</taxon>
        <taxon>Dinophyceae</taxon>
        <taxon>Suessiales</taxon>
        <taxon>Symbiodiniaceae</taxon>
        <taxon>Symbiodinium</taxon>
    </lineage>
</organism>
<feature type="transmembrane region" description="Helical" evidence="1">
    <location>
        <begin position="60"/>
        <end position="78"/>
    </location>
</feature>
<accession>A0A1Q9E0J6</accession>
<reference evidence="2 3" key="1">
    <citation type="submission" date="2016-02" db="EMBL/GenBank/DDBJ databases">
        <title>Genome analysis of coral dinoflagellate symbionts highlights evolutionary adaptations to a symbiotic lifestyle.</title>
        <authorList>
            <person name="Aranda M."/>
            <person name="Li Y."/>
            <person name="Liew Y.J."/>
            <person name="Baumgarten S."/>
            <person name="Simakov O."/>
            <person name="Wilson M."/>
            <person name="Piel J."/>
            <person name="Ashoor H."/>
            <person name="Bougouffa S."/>
            <person name="Bajic V.B."/>
            <person name="Ryu T."/>
            <person name="Ravasi T."/>
            <person name="Bayer T."/>
            <person name="Micklem G."/>
            <person name="Kim H."/>
            <person name="Bhak J."/>
            <person name="Lajeunesse T.C."/>
            <person name="Voolstra C.R."/>
        </authorList>
    </citation>
    <scope>NUCLEOTIDE SEQUENCE [LARGE SCALE GENOMIC DNA]</scope>
    <source>
        <strain evidence="2 3">CCMP2467</strain>
    </source>
</reference>
<keyword evidence="3" id="KW-1185">Reference proteome</keyword>
<evidence type="ECO:0000256" key="1">
    <source>
        <dbReference type="SAM" id="Phobius"/>
    </source>
</evidence>
<keyword evidence="1" id="KW-0472">Membrane</keyword>
<evidence type="ECO:0000313" key="3">
    <source>
        <dbReference type="Proteomes" id="UP000186817"/>
    </source>
</evidence>
<gene>
    <name evidence="2" type="ORF">AK812_SmicGene16328</name>
</gene>
<name>A0A1Q9E0J6_SYMMI</name>
<evidence type="ECO:0000313" key="2">
    <source>
        <dbReference type="EMBL" id="OLQ00954.1"/>
    </source>
</evidence>
<proteinExistence type="predicted"/>
<keyword evidence="1" id="KW-1133">Transmembrane helix</keyword>
<feature type="transmembrane region" description="Helical" evidence="1">
    <location>
        <begin position="90"/>
        <end position="111"/>
    </location>
</feature>
<dbReference type="AlphaFoldDB" id="A0A1Q9E0J6"/>
<sequence>MTTGTWMDKTLVVRELRIEMTDVHAMVFLGALSWLLSHTQDDLAYQRYHRLTVASTGDRQRIAIWLSLTVAFAAVIVCKDEHLDVSDYPIPIVSIVVFIPWMDVIVANWTVDFGS</sequence>
<dbReference type="Proteomes" id="UP000186817">
    <property type="component" value="Unassembled WGS sequence"/>
</dbReference>